<accession>A0ABR8EIQ4</accession>
<proteinExistence type="predicted"/>
<dbReference type="Pfam" id="PF10021">
    <property type="entry name" value="PARG_cat_microb"/>
    <property type="match status" value="1"/>
</dbReference>
<dbReference type="Gene3D" id="3.40.220.10">
    <property type="entry name" value="Leucine Aminopeptidase, subunit E, domain 1"/>
    <property type="match status" value="1"/>
</dbReference>
<sequence>MNRKAIAQDTLNILKTGYYLNLKGTEIKIGHHITACVAATKYYDPDSLSTLETEVLSQPGAFSSTEFEVRNETTLMGAERMARSLTEKQIRKIAVLNFASAKNPGGGFLNGAQAQEESLARSSALYPSLLNCPQYYEFHRANRSLLYSNRMIYSPGCPVFRKDDGTLLETPYRVDFITSAAPNAGMIARNQPEDMNKIPEVLRDRGAKILSLAASYQCDVLILGAWGCGVFRNDPAIVAQMFGDYLLPNGQFANKFKTVLFSVLDTSKQQNIINEFKKRFPEFTGNRQQKN</sequence>
<dbReference type="RefSeq" id="WP_054467689.1">
    <property type="nucleotide sequence ID" value="NZ_JACJSK010000042.1"/>
</dbReference>
<keyword evidence="3" id="KW-1185">Reference proteome</keyword>
<gene>
    <name evidence="2" type="ORF">H6G72_22900</name>
</gene>
<evidence type="ECO:0000313" key="2">
    <source>
        <dbReference type="EMBL" id="MBD2546633.1"/>
    </source>
</evidence>
<feature type="domain" description="Microbial-type PARG catalytic" evidence="1">
    <location>
        <begin position="7"/>
        <end position="162"/>
    </location>
</feature>
<dbReference type="PIRSF" id="PIRSF014899">
    <property type="entry name" value="UCP014899"/>
    <property type="match status" value="1"/>
</dbReference>
<name>A0ABR8EIQ4_9CYAN</name>
<dbReference type="SUPFAM" id="SSF52949">
    <property type="entry name" value="Macro domain-like"/>
    <property type="match status" value="1"/>
</dbReference>
<dbReference type="InterPro" id="IPR012664">
    <property type="entry name" value="CHP02452"/>
</dbReference>
<dbReference type="NCBIfam" id="TIGR02452">
    <property type="entry name" value="TIGR02452 family protein"/>
    <property type="match status" value="1"/>
</dbReference>
<dbReference type="PANTHER" id="PTHR35596">
    <property type="entry name" value="DUF2263 DOMAIN-CONTAINING PROTEIN"/>
    <property type="match status" value="1"/>
</dbReference>
<reference evidence="2 3" key="1">
    <citation type="journal article" date="2020" name="ISME J.">
        <title>Comparative genomics reveals insights into cyanobacterial evolution and habitat adaptation.</title>
        <authorList>
            <person name="Chen M.Y."/>
            <person name="Teng W.K."/>
            <person name="Zhao L."/>
            <person name="Hu C.X."/>
            <person name="Zhou Y.K."/>
            <person name="Han B.P."/>
            <person name="Song L.R."/>
            <person name="Shu W.S."/>
        </authorList>
    </citation>
    <scope>NUCLEOTIDE SEQUENCE [LARGE SCALE GENOMIC DNA]</scope>
    <source>
        <strain evidence="2 3">FACHB-1370</strain>
    </source>
</reference>
<comment type="caution">
    <text evidence="2">The sequence shown here is derived from an EMBL/GenBank/DDBJ whole genome shotgun (WGS) entry which is preliminary data.</text>
</comment>
<evidence type="ECO:0000259" key="1">
    <source>
        <dbReference type="Pfam" id="PF10021"/>
    </source>
</evidence>
<dbReference type="Proteomes" id="UP000641954">
    <property type="component" value="Unassembled WGS sequence"/>
</dbReference>
<dbReference type="InterPro" id="IPR019261">
    <property type="entry name" value="PARG_cat_microbial"/>
</dbReference>
<dbReference type="PANTHER" id="PTHR35596:SF1">
    <property type="entry name" value="MICROBIAL-TYPE PARG CATALYTIC DOMAIN-CONTAINING PROTEIN"/>
    <property type="match status" value="1"/>
</dbReference>
<dbReference type="EMBL" id="JACJSK010000042">
    <property type="protein sequence ID" value="MBD2546633.1"/>
    <property type="molecule type" value="Genomic_DNA"/>
</dbReference>
<dbReference type="InterPro" id="IPR043472">
    <property type="entry name" value="Macro_dom-like"/>
</dbReference>
<evidence type="ECO:0000313" key="3">
    <source>
        <dbReference type="Proteomes" id="UP000641954"/>
    </source>
</evidence>
<protein>
    <submittedName>
        <fullName evidence="2">TIGR02452 family protein</fullName>
    </submittedName>
</protein>
<organism evidence="2 3">
    <name type="scientific">Planktothricoides raciborskii FACHB-1370</name>
    <dbReference type="NCBI Taxonomy" id="2949576"/>
    <lineage>
        <taxon>Bacteria</taxon>
        <taxon>Bacillati</taxon>
        <taxon>Cyanobacteriota</taxon>
        <taxon>Cyanophyceae</taxon>
        <taxon>Oscillatoriophycideae</taxon>
        <taxon>Oscillatoriales</taxon>
        <taxon>Oscillatoriaceae</taxon>
        <taxon>Planktothricoides</taxon>
    </lineage>
</organism>